<dbReference type="InterPro" id="IPR003385">
    <property type="entry name" value="Glyco_hydro_77"/>
</dbReference>
<dbReference type="SUPFAM" id="SSF51445">
    <property type="entry name" value="(Trans)glycosidases"/>
    <property type="match status" value="1"/>
</dbReference>
<evidence type="ECO:0000256" key="6">
    <source>
        <dbReference type="ARBA" id="ARBA00023277"/>
    </source>
</evidence>
<evidence type="ECO:0000256" key="1">
    <source>
        <dbReference type="ARBA" id="ARBA00000439"/>
    </source>
</evidence>
<evidence type="ECO:0000256" key="3">
    <source>
        <dbReference type="ARBA" id="ARBA00012560"/>
    </source>
</evidence>
<dbReference type="GO" id="GO:0004134">
    <property type="term" value="F:4-alpha-glucanotransferase activity"/>
    <property type="evidence" value="ECO:0007669"/>
    <property type="project" value="UniProtKB-EC"/>
</dbReference>
<evidence type="ECO:0000256" key="4">
    <source>
        <dbReference type="ARBA" id="ARBA00022676"/>
    </source>
</evidence>
<dbReference type="InterPro" id="IPR017853">
    <property type="entry name" value="GH"/>
</dbReference>
<dbReference type="EMBL" id="CAFAAI010000289">
    <property type="protein sequence ID" value="CAB4809957.1"/>
    <property type="molecule type" value="Genomic_DNA"/>
</dbReference>
<evidence type="ECO:0000256" key="2">
    <source>
        <dbReference type="ARBA" id="ARBA00005684"/>
    </source>
</evidence>
<organism evidence="9">
    <name type="scientific">freshwater metagenome</name>
    <dbReference type="NCBI Taxonomy" id="449393"/>
    <lineage>
        <taxon>unclassified sequences</taxon>
        <taxon>metagenomes</taxon>
        <taxon>ecological metagenomes</taxon>
    </lineage>
</organism>
<comment type="catalytic activity">
    <reaction evidence="1">
        <text>Transfers a segment of a (1-&gt;4)-alpha-D-glucan to a new position in an acceptor, which may be glucose or a (1-&gt;4)-alpha-D-glucan.</text>
        <dbReference type="EC" id="2.4.1.25"/>
    </reaction>
</comment>
<evidence type="ECO:0000313" key="9">
    <source>
        <dbReference type="EMBL" id="CAB4809957.1"/>
    </source>
</evidence>
<gene>
    <name evidence="9" type="ORF">UFOPK2992_01510</name>
</gene>
<proteinExistence type="inferred from homology"/>
<evidence type="ECO:0000256" key="7">
    <source>
        <dbReference type="ARBA" id="ARBA00031423"/>
    </source>
</evidence>
<dbReference type="EC" id="2.4.1.25" evidence="3"/>
<dbReference type="AlphaFoldDB" id="A0A6J6YXE7"/>
<evidence type="ECO:0000256" key="8">
    <source>
        <dbReference type="ARBA" id="ARBA00031501"/>
    </source>
</evidence>
<keyword evidence="4" id="KW-0328">Glycosyltransferase</keyword>
<comment type="similarity">
    <text evidence="2">Belongs to the disproportionating enzyme family.</text>
</comment>
<keyword evidence="6" id="KW-0119">Carbohydrate metabolism</keyword>
<reference evidence="9" key="1">
    <citation type="submission" date="2020-05" db="EMBL/GenBank/DDBJ databases">
        <authorList>
            <person name="Chiriac C."/>
            <person name="Salcher M."/>
            <person name="Ghai R."/>
            <person name="Kavagutti S V."/>
        </authorList>
    </citation>
    <scope>NUCLEOTIDE SEQUENCE</scope>
</reference>
<dbReference type="PANTHER" id="PTHR32438:SF5">
    <property type="entry name" value="4-ALPHA-GLUCANOTRANSFERASE DPE1, CHLOROPLASTIC_AMYLOPLASTIC"/>
    <property type="match status" value="1"/>
</dbReference>
<sequence length="552" mass="59624">MHDEWGISHGYFDVDGTWHATSDSTRQRLRDAMGDPQDAPPLWFVTAGESHTLWNPCRLVLEDGTDRGEIVALPADLAIGYHLLHPVDGGPTTHLIVHPLTCPEIPLAWGVAAQIYSLWSARSWGIGDLGDVATLAHTVAGAGGAAMLLSPLHQPAPSFPQQDSPYYPSSRRSLNPLLISFDAAPPPELVCDANALIDRDQVWACKRAALEHLYAESSTPPPLPDSIAIWNALCDEYGPDWTTWPYELRRFDPTVIAERLATNQSFAARAAFHQWCQQVALAQLLQLDSAGVAIIGDLAVGFDPHGADAWEYQDVLALDARIGAPPDPFNAAGQDWGIPGFVPWRLRKACYEPLIATVRSSLRGVGGLRIDHVMGLFRQFWIPEGMAPTDGAYVHFAAHELLAIICLEATRAAAFVIGEDLGTVHDGVREALAASNIARTLVVWFEPEPPSEWQANALATVTTHDLPTVAGVFSEVSGGVTQRARLLAIANVHSVDAAVAQAHAAVLQSPARLRLLATDDVCAALHQPNLPGTVGGANWRRRLPVAVDQITL</sequence>
<keyword evidence="5" id="KW-0808">Transferase</keyword>
<name>A0A6J6YXE7_9ZZZZ</name>
<evidence type="ECO:0000256" key="5">
    <source>
        <dbReference type="ARBA" id="ARBA00022679"/>
    </source>
</evidence>
<dbReference type="Gene3D" id="3.20.20.80">
    <property type="entry name" value="Glycosidases"/>
    <property type="match status" value="1"/>
</dbReference>
<accession>A0A6J6YXE7</accession>
<dbReference type="Pfam" id="PF02446">
    <property type="entry name" value="Glyco_hydro_77"/>
    <property type="match status" value="1"/>
</dbReference>
<dbReference type="PANTHER" id="PTHR32438">
    <property type="entry name" value="4-ALPHA-GLUCANOTRANSFERASE DPE1, CHLOROPLASTIC/AMYLOPLASTIC"/>
    <property type="match status" value="1"/>
</dbReference>
<dbReference type="GO" id="GO:0005975">
    <property type="term" value="P:carbohydrate metabolic process"/>
    <property type="evidence" value="ECO:0007669"/>
    <property type="project" value="InterPro"/>
</dbReference>
<protein>
    <recommendedName>
        <fullName evidence="3">4-alpha-glucanotransferase</fullName>
        <ecNumber evidence="3">2.4.1.25</ecNumber>
    </recommendedName>
    <alternativeName>
        <fullName evidence="7">Amylomaltase</fullName>
    </alternativeName>
    <alternativeName>
        <fullName evidence="8">Disproportionating enzyme</fullName>
    </alternativeName>
</protein>